<dbReference type="AlphaFoldDB" id="R7VKM9"/>
<dbReference type="Proteomes" id="UP000014760">
    <property type="component" value="Unassembled WGS sequence"/>
</dbReference>
<evidence type="ECO:0000313" key="3">
    <source>
        <dbReference type="EnsemblMetazoa" id="CapteP153402"/>
    </source>
</evidence>
<dbReference type="EnsemblMetazoa" id="CapteT153402">
    <property type="protein sequence ID" value="CapteP153402"/>
    <property type="gene ID" value="CapteG153402"/>
</dbReference>
<dbReference type="OMA" id="PYEEDIM"/>
<name>R7VKM9_CAPTE</name>
<dbReference type="OrthoDB" id="6265460at2759"/>
<keyword evidence="4" id="KW-1185">Reference proteome</keyword>
<dbReference type="EMBL" id="KB292835">
    <property type="protein sequence ID" value="ELU16895.1"/>
    <property type="molecule type" value="Genomic_DNA"/>
</dbReference>
<dbReference type="SUPFAM" id="SSF52833">
    <property type="entry name" value="Thioredoxin-like"/>
    <property type="match status" value="1"/>
</dbReference>
<accession>R7VKM9</accession>
<feature type="non-terminal residue" evidence="2">
    <location>
        <position position="51"/>
    </location>
</feature>
<dbReference type="HOGENOM" id="CLU_3112323_0_0_1"/>
<reference evidence="2 4" key="2">
    <citation type="journal article" date="2013" name="Nature">
        <title>Insights into bilaterian evolution from three spiralian genomes.</title>
        <authorList>
            <person name="Simakov O."/>
            <person name="Marletaz F."/>
            <person name="Cho S.J."/>
            <person name="Edsinger-Gonzales E."/>
            <person name="Havlak P."/>
            <person name="Hellsten U."/>
            <person name="Kuo D.H."/>
            <person name="Larsson T."/>
            <person name="Lv J."/>
            <person name="Arendt D."/>
            <person name="Savage R."/>
            <person name="Osoegawa K."/>
            <person name="de Jong P."/>
            <person name="Grimwood J."/>
            <person name="Chapman J.A."/>
            <person name="Shapiro H."/>
            <person name="Aerts A."/>
            <person name="Otillar R.P."/>
            <person name="Terry A.Y."/>
            <person name="Boore J.L."/>
            <person name="Grigoriev I.V."/>
            <person name="Lindberg D.R."/>
            <person name="Seaver E.C."/>
            <person name="Weisblat D.A."/>
            <person name="Putnam N.H."/>
            <person name="Rokhsar D.S."/>
        </authorList>
    </citation>
    <scope>NUCLEOTIDE SEQUENCE</scope>
    <source>
        <strain evidence="2 4">I ESC-2004</strain>
    </source>
</reference>
<evidence type="ECO:0000256" key="1">
    <source>
        <dbReference type="ARBA" id="ARBA00023284"/>
    </source>
</evidence>
<feature type="non-terminal residue" evidence="2">
    <location>
        <position position="1"/>
    </location>
</feature>
<proteinExistence type="predicted"/>
<dbReference type="InterPro" id="IPR036249">
    <property type="entry name" value="Thioredoxin-like_sf"/>
</dbReference>
<reference evidence="3" key="3">
    <citation type="submission" date="2015-06" db="UniProtKB">
        <authorList>
            <consortium name="EnsemblMetazoa"/>
        </authorList>
    </citation>
    <scope>IDENTIFICATION</scope>
</reference>
<organism evidence="2">
    <name type="scientific">Capitella teleta</name>
    <name type="common">Polychaete worm</name>
    <dbReference type="NCBI Taxonomy" id="283909"/>
    <lineage>
        <taxon>Eukaryota</taxon>
        <taxon>Metazoa</taxon>
        <taxon>Spiralia</taxon>
        <taxon>Lophotrochozoa</taxon>
        <taxon>Annelida</taxon>
        <taxon>Polychaeta</taxon>
        <taxon>Sedentaria</taxon>
        <taxon>Scolecida</taxon>
        <taxon>Capitellidae</taxon>
        <taxon>Capitella</taxon>
    </lineage>
</organism>
<protein>
    <submittedName>
        <fullName evidence="2 3">Uncharacterized protein</fullName>
    </submittedName>
</protein>
<dbReference type="EMBL" id="AMQN01004183">
    <property type="status" value="NOT_ANNOTATED_CDS"/>
    <property type="molecule type" value="Genomic_DNA"/>
</dbReference>
<dbReference type="InterPro" id="IPR011893">
    <property type="entry name" value="Selenoprotein_Rdx-typ"/>
</dbReference>
<evidence type="ECO:0000313" key="2">
    <source>
        <dbReference type="EMBL" id="ELU16895.1"/>
    </source>
</evidence>
<dbReference type="Gene3D" id="3.40.30.10">
    <property type="entry name" value="Glutaredoxin"/>
    <property type="match status" value="1"/>
</dbReference>
<reference evidence="4" key="1">
    <citation type="submission" date="2012-12" db="EMBL/GenBank/DDBJ databases">
        <authorList>
            <person name="Hellsten U."/>
            <person name="Grimwood J."/>
            <person name="Chapman J.A."/>
            <person name="Shapiro H."/>
            <person name="Aerts A."/>
            <person name="Otillar R.P."/>
            <person name="Terry A.Y."/>
            <person name="Boore J.L."/>
            <person name="Simakov O."/>
            <person name="Marletaz F."/>
            <person name="Cho S.-J."/>
            <person name="Edsinger-Gonzales E."/>
            <person name="Havlak P."/>
            <person name="Kuo D.-H."/>
            <person name="Larsson T."/>
            <person name="Lv J."/>
            <person name="Arendt D."/>
            <person name="Savage R."/>
            <person name="Osoegawa K."/>
            <person name="de Jong P."/>
            <person name="Lindberg D.R."/>
            <person name="Seaver E.C."/>
            <person name="Weisblat D.A."/>
            <person name="Putnam N.H."/>
            <person name="Grigoriev I.V."/>
            <person name="Rokhsar D.S."/>
        </authorList>
    </citation>
    <scope>NUCLEOTIDE SEQUENCE</scope>
    <source>
        <strain evidence="4">I ESC-2004</strain>
    </source>
</reference>
<dbReference type="Pfam" id="PF10262">
    <property type="entry name" value="Rdx"/>
    <property type="match status" value="1"/>
</dbReference>
<sequence>GYAPRYRDLAARIRAAVSNADVDGKPGRRSSFEVTINNVLIYSKIKTDTFP</sequence>
<gene>
    <name evidence="2" type="ORF">CAPTEDRAFT_153402</name>
</gene>
<keyword evidence="1" id="KW-0676">Redox-active center</keyword>
<evidence type="ECO:0000313" key="4">
    <source>
        <dbReference type="Proteomes" id="UP000014760"/>
    </source>
</evidence>